<keyword evidence="4 5" id="KW-0472">Membrane</keyword>
<dbReference type="EMBL" id="CAKJTG010000042">
    <property type="protein sequence ID" value="CAG9610585.1"/>
    <property type="molecule type" value="Genomic_DNA"/>
</dbReference>
<gene>
    <name evidence="7" type="ORF">NEOCIP111885_04360</name>
</gene>
<evidence type="ECO:0000256" key="1">
    <source>
        <dbReference type="ARBA" id="ARBA00004141"/>
    </source>
</evidence>
<organism evidence="7 8">
    <name type="scientific">Pseudoneobacillus rhizosphaerae</name>
    <dbReference type="NCBI Taxonomy" id="2880968"/>
    <lineage>
        <taxon>Bacteria</taxon>
        <taxon>Bacillati</taxon>
        <taxon>Bacillota</taxon>
        <taxon>Bacilli</taxon>
        <taxon>Bacillales</taxon>
        <taxon>Bacillaceae</taxon>
        <taxon>Pseudoneobacillus</taxon>
    </lineage>
</organism>
<evidence type="ECO:0000256" key="5">
    <source>
        <dbReference type="SAM" id="Phobius"/>
    </source>
</evidence>
<name>A0A9C7GE94_9BACI</name>
<feature type="transmembrane region" description="Helical" evidence="5">
    <location>
        <begin position="114"/>
        <end position="132"/>
    </location>
</feature>
<comment type="subcellular location">
    <subcellularLocation>
        <location evidence="1">Membrane</location>
        <topology evidence="1">Multi-pass membrane protein</topology>
    </subcellularLocation>
</comment>
<feature type="transmembrane region" description="Helical" evidence="5">
    <location>
        <begin position="90"/>
        <end position="108"/>
    </location>
</feature>
<feature type="transmembrane region" description="Helical" evidence="5">
    <location>
        <begin position="380"/>
        <end position="398"/>
    </location>
</feature>
<evidence type="ECO:0000313" key="8">
    <source>
        <dbReference type="Proteomes" id="UP000789845"/>
    </source>
</evidence>
<dbReference type="AlphaFoldDB" id="A0A9C7GE94"/>
<dbReference type="Pfam" id="PF13515">
    <property type="entry name" value="FUSC_2"/>
    <property type="match status" value="1"/>
</dbReference>
<keyword evidence="3 5" id="KW-1133">Transmembrane helix</keyword>
<keyword evidence="2 5" id="KW-0812">Transmembrane</keyword>
<evidence type="ECO:0000259" key="6">
    <source>
        <dbReference type="Pfam" id="PF13515"/>
    </source>
</evidence>
<comment type="caution">
    <text evidence="7">The sequence shown here is derived from an EMBL/GenBank/DDBJ whole genome shotgun (WGS) entry which is preliminary data.</text>
</comment>
<reference evidence="7" key="1">
    <citation type="submission" date="2021-10" db="EMBL/GenBank/DDBJ databases">
        <authorList>
            <person name="Criscuolo A."/>
        </authorList>
    </citation>
    <scope>NUCLEOTIDE SEQUENCE</scope>
    <source>
        <strain evidence="7">CIP111885</strain>
    </source>
</reference>
<keyword evidence="8" id="KW-1185">Reference proteome</keyword>
<protein>
    <recommendedName>
        <fullName evidence="6">Integral membrane bound transporter domain-containing protein</fullName>
    </recommendedName>
</protein>
<feature type="transmembrane region" description="Helical" evidence="5">
    <location>
        <begin position="352"/>
        <end position="374"/>
    </location>
</feature>
<feature type="transmembrane region" description="Helical" evidence="5">
    <location>
        <begin position="139"/>
        <end position="158"/>
    </location>
</feature>
<feature type="transmembrane region" description="Helical" evidence="5">
    <location>
        <begin position="39"/>
        <end position="59"/>
    </location>
</feature>
<feature type="transmembrane region" description="Helical" evidence="5">
    <location>
        <begin position="65"/>
        <end position="83"/>
    </location>
</feature>
<dbReference type="Proteomes" id="UP000789845">
    <property type="component" value="Unassembled WGS sequence"/>
</dbReference>
<evidence type="ECO:0000256" key="3">
    <source>
        <dbReference type="ARBA" id="ARBA00022989"/>
    </source>
</evidence>
<evidence type="ECO:0000256" key="4">
    <source>
        <dbReference type="ARBA" id="ARBA00023136"/>
    </source>
</evidence>
<sequence length="658" mass="72966">MAFLERSDFILGESQKNKNAETISILKQALKVNRRPFPWVKAFSAGLAASLPVMIGLLFGHLEYGLMAGLGGFTFLYVFDIPYAQRAKKLFWVVIGMSLVTVLGTLAAPYPLAVAILMGVIGAAVIFIFGSLRIAGPSAIFFVLVFAMVSGMPVDLGLAPLRAVLVFLGGGLSWGIAMIGWLFDPHGPEERVVKRVYIELAKFIESVGTNNFNESRHNMMSVLRETDETLAAGYIPWRETDVFKRLFLLNQHANNIFMYINEYFIDSQEKLPGELGQSVRGLADSFNKKNKGVYEKILQPSEMNKKVSRIFAKIYDADAVMNEPTAKINQTIHPTKLSKKTIFGGTFDKNSIVFITATRFGFITIIAAIIAFELELARSYWVPLSCVAVMSGATIVATHHRAIQRGIGTVTGIIIASLILALEPSGYIIALFILILTFITELFIVKNYGLAALFFTPNALLMAESTSAGSFSFSYFASARIIDVVIGSMIGLIGVWLIGRKSASSRIPHLIEKTIRSQAQLLLVLFSEQGKGFNARKSKELRKMLINLTNLKTLYNTALGEIPVQRETLNYFWSIVFSMEHLAYLLEECSKVKSRPLLSDKVLSQLLYACEMMANSASLERSSSQKAIPEIERYPTITKELIILQNSIYQKNFLVPNG</sequence>
<dbReference type="InterPro" id="IPR049453">
    <property type="entry name" value="Memb_transporter_dom"/>
</dbReference>
<evidence type="ECO:0000256" key="2">
    <source>
        <dbReference type="ARBA" id="ARBA00022692"/>
    </source>
</evidence>
<feature type="transmembrane region" description="Helical" evidence="5">
    <location>
        <begin position="481"/>
        <end position="499"/>
    </location>
</feature>
<dbReference type="GO" id="GO:0016020">
    <property type="term" value="C:membrane"/>
    <property type="evidence" value="ECO:0007669"/>
    <property type="project" value="UniProtKB-SubCell"/>
</dbReference>
<proteinExistence type="predicted"/>
<accession>A0A9C7GE94</accession>
<evidence type="ECO:0000313" key="7">
    <source>
        <dbReference type="EMBL" id="CAG9610585.1"/>
    </source>
</evidence>
<feature type="domain" description="Integral membrane bound transporter" evidence="6">
    <location>
        <begin position="366"/>
        <end position="493"/>
    </location>
</feature>